<evidence type="ECO:0000313" key="3">
    <source>
        <dbReference type="EMBL" id="KAB0565867.1"/>
    </source>
</evidence>
<protein>
    <submittedName>
        <fullName evidence="3">DUF305 domain-containing protein</fullName>
    </submittedName>
</protein>
<dbReference type="EMBL" id="VZPE01000015">
    <property type="protein sequence ID" value="KAB0565867.1"/>
    <property type="molecule type" value="Genomic_DNA"/>
</dbReference>
<dbReference type="Gene3D" id="1.20.1260.10">
    <property type="match status" value="1"/>
</dbReference>
<dbReference type="PANTHER" id="PTHR36933">
    <property type="entry name" value="SLL0788 PROTEIN"/>
    <property type="match status" value="1"/>
</dbReference>
<evidence type="ECO:0000256" key="1">
    <source>
        <dbReference type="SAM" id="SignalP"/>
    </source>
</evidence>
<accession>A0A643EUX5</accession>
<feature type="signal peptide" evidence="1">
    <location>
        <begin position="1"/>
        <end position="20"/>
    </location>
</feature>
<organism evidence="3">
    <name type="scientific">Brucella pituitosa</name>
    <dbReference type="NCBI Taxonomy" id="571256"/>
    <lineage>
        <taxon>Bacteria</taxon>
        <taxon>Pseudomonadati</taxon>
        <taxon>Pseudomonadota</taxon>
        <taxon>Alphaproteobacteria</taxon>
        <taxon>Hyphomicrobiales</taxon>
        <taxon>Brucellaceae</taxon>
        <taxon>Brucella/Ochrobactrum group</taxon>
        <taxon>Brucella</taxon>
    </lineage>
</organism>
<sequence length="150" mass="16321">MRILTPILTAVMLLGGTSFALSQEAMSKDHKMDAMASEMPAACKAADGMKMSKTRTPMHKMPKMDAAHSDLMDAMMGMMKPAAMQGMMAKDPDVAFVCGMIVHHQGAINMANAELKNGDDPWAKDMAQKVIDAQTKEIADMTTWLDKQAK</sequence>
<comment type="caution">
    <text evidence="3">The sequence shown here is derived from an EMBL/GenBank/DDBJ whole genome shotgun (WGS) entry which is preliminary data.</text>
</comment>
<feature type="chain" id="PRO_5024970456" evidence="1">
    <location>
        <begin position="21"/>
        <end position="150"/>
    </location>
</feature>
<feature type="domain" description="DUF305" evidence="2">
    <location>
        <begin position="54"/>
        <end position="145"/>
    </location>
</feature>
<dbReference type="InterPro" id="IPR005183">
    <property type="entry name" value="DUF305_CopM-like"/>
</dbReference>
<gene>
    <name evidence="3" type="ORF">F7Q93_22670</name>
</gene>
<dbReference type="InterPro" id="IPR012347">
    <property type="entry name" value="Ferritin-like"/>
</dbReference>
<reference evidence="3" key="1">
    <citation type="submission" date="2019-09" db="EMBL/GenBank/DDBJ databases">
        <title>Draft genome sequences of 48 bacterial type strains from the CCUG.</title>
        <authorList>
            <person name="Tunovic T."/>
            <person name="Pineiro-Iglesias B."/>
            <person name="Unosson C."/>
            <person name="Inganas E."/>
            <person name="Ohlen M."/>
            <person name="Cardew S."/>
            <person name="Jensie-Markopoulos S."/>
            <person name="Salva-Serra F."/>
            <person name="Jaen-Luchoro D."/>
            <person name="Karlsson R."/>
            <person name="Svensson-Stadler L."/>
            <person name="Chun J."/>
            <person name="Moore E."/>
        </authorList>
    </citation>
    <scope>NUCLEOTIDE SEQUENCE</scope>
    <source>
        <strain evidence="3">CCUG 50899</strain>
    </source>
</reference>
<evidence type="ECO:0000259" key="2">
    <source>
        <dbReference type="Pfam" id="PF03713"/>
    </source>
</evidence>
<dbReference type="AlphaFoldDB" id="A0A643EUX5"/>
<keyword evidence="1" id="KW-0732">Signal</keyword>
<dbReference type="Pfam" id="PF03713">
    <property type="entry name" value="DUF305"/>
    <property type="match status" value="1"/>
</dbReference>
<name>A0A643EUX5_9HYPH</name>
<dbReference type="RefSeq" id="WP_125302273.1">
    <property type="nucleotide sequence ID" value="NZ_JBHEEN010000017.1"/>
</dbReference>
<proteinExistence type="predicted"/>
<dbReference type="PANTHER" id="PTHR36933:SF1">
    <property type="entry name" value="SLL0788 PROTEIN"/>
    <property type="match status" value="1"/>
</dbReference>